<reference evidence="2" key="1">
    <citation type="submission" date="2016-10" db="EMBL/GenBank/DDBJ databases">
        <authorList>
            <person name="Benchimol M."/>
            <person name="Almeida L.G."/>
            <person name="Vasconcelos A.T."/>
            <person name="Perreira-Neves A."/>
            <person name="Rosa I.A."/>
            <person name="Tasca T."/>
            <person name="Bogo M.R."/>
            <person name="de Souza W."/>
        </authorList>
    </citation>
    <scope>NUCLEOTIDE SEQUENCE [LARGE SCALE GENOMIC DNA]</scope>
    <source>
        <strain evidence="2">K</strain>
    </source>
</reference>
<accession>A0A1J4JX29</accession>
<dbReference type="EMBL" id="MLAK01000836">
    <property type="protein sequence ID" value="OHT03226.1"/>
    <property type="molecule type" value="Genomic_DNA"/>
</dbReference>
<comment type="caution">
    <text evidence="2">The sequence shown here is derived from an EMBL/GenBank/DDBJ whole genome shotgun (WGS) entry which is preliminary data.</text>
</comment>
<evidence type="ECO:0000313" key="2">
    <source>
        <dbReference type="EMBL" id="OHT03226.1"/>
    </source>
</evidence>
<feature type="coiled-coil region" evidence="1">
    <location>
        <begin position="535"/>
        <end position="562"/>
    </location>
</feature>
<evidence type="ECO:0000256" key="1">
    <source>
        <dbReference type="SAM" id="Coils"/>
    </source>
</evidence>
<dbReference type="GeneID" id="94841512"/>
<keyword evidence="1" id="KW-0175">Coiled coil</keyword>
<dbReference type="RefSeq" id="XP_068356362.1">
    <property type="nucleotide sequence ID" value="XM_068506808.1"/>
</dbReference>
<protein>
    <submittedName>
        <fullName evidence="2">Uncharacterized protein</fullName>
    </submittedName>
</protein>
<organism evidence="2 3">
    <name type="scientific">Tritrichomonas foetus</name>
    <dbReference type="NCBI Taxonomy" id="1144522"/>
    <lineage>
        <taxon>Eukaryota</taxon>
        <taxon>Metamonada</taxon>
        <taxon>Parabasalia</taxon>
        <taxon>Tritrichomonadida</taxon>
        <taxon>Tritrichomonadidae</taxon>
        <taxon>Tritrichomonas</taxon>
    </lineage>
</organism>
<keyword evidence="3" id="KW-1185">Reference proteome</keyword>
<dbReference type="AlphaFoldDB" id="A0A1J4JX29"/>
<gene>
    <name evidence="2" type="ORF">TRFO_29482</name>
</gene>
<proteinExistence type="predicted"/>
<dbReference type="VEuPathDB" id="TrichDB:TRFO_29482"/>
<name>A0A1J4JX29_9EUKA</name>
<sequence length="585" mass="72854">MISSLPFSDQAMDYTKPNNEEIIKLRFSELFCQYKRKSQIMYYLRQYSLIKDKNLAKLNLKAPQINLFSWKNIFKQMLTLNPIIYRFRQYNLFLCWNTMIKKQKSLELNFLKILIFRKRLIFEQALKTWKRALKLKNYFKSISIFPNEDLKIRAFRAFMIVRVKKKRDANNLYCARQTRNFILLGNAFDKWRTSLRHKRVTRYLQKRKVDKLKRKFFLLWIKNKRLKARLNYCYEREIEAQKANYKYKAFKIWQDKFFDRKILCKKAHQLIRLLKLKRTRTLFRMWQRNIDYKYFIKESKDRIFYSSKVFTFRKCFFIWKEKYIQNIEMKNRMKKQYTKFIRIKKMIFYKIWRAKYKDINRKREKVNRLHMVYYKPKIQEYFFNYWKEKYQEKHEFLRKWHLATNQWHKSLITPFFKNWHLVSKASIHYQKHLCHITFILFQKYRKHCIHYKRVVRKTIKMYVFLLQRNMFCYWKQYAHEKRESEFIQKHVRISILLDCFVNGSLYNAPSKKTLNSLRSHNKKVSTRDIPSCNANDDNNQLIQELTKELRHVQKEMNENRSDNNLTHKYILLARRINTIQQASSK</sequence>
<dbReference type="Proteomes" id="UP000179807">
    <property type="component" value="Unassembled WGS sequence"/>
</dbReference>
<evidence type="ECO:0000313" key="3">
    <source>
        <dbReference type="Proteomes" id="UP000179807"/>
    </source>
</evidence>